<comment type="similarity">
    <text evidence="6">Belongs to the insect chemoreceptor superfamily. Gustatory receptor (GR) family.</text>
</comment>
<sequence length="391" mass="45925">MVFSTTVKESLCKFGQQIISYYHIFMGLSSYWYCKKKNKYQRNMCSRLVLVVINVLGMVVVCIKLQNYLEEFRRDHAWNSLILLVYEINGRLRICLAAHTVLHVIRYDRLITSMKMELEQLKIHCLTRITLRPAIETRFTFLFCLKYFMLYYIHIVMLVASVREATNALCIWQIMGAIAFVNISGLWYFVLFQYFEIIWKICCLFYYIEQHVCYIAKEADATGAPLEDLVIQLYWSLRVHSKLCLYWLQLQHMFKGQIFLSRLVNVTSNCATILYAFISSDTIYQSLVILVMGSFTYLLLTLDLYINDYMCDMTVNSFKGLQLALKDFNGLQHTWTALHQQCEEFSIYLCNRQVNLKLAGALNMDRKAWLSLMSTFATYSIVLIQAHLRSS</sequence>
<keyword evidence="6" id="KW-0807">Transducer</keyword>
<protein>
    <recommendedName>
        <fullName evidence="6">Gustatory receptor</fullName>
    </recommendedName>
</protein>
<dbReference type="Pfam" id="PF08395">
    <property type="entry name" value="7tm_7"/>
    <property type="match status" value="1"/>
</dbReference>
<dbReference type="GO" id="GO:0005886">
    <property type="term" value="C:plasma membrane"/>
    <property type="evidence" value="ECO:0007669"/>
    <property type="project" value="UniProtKB-SubCell"/>
</dbReference>
<feature type="transmembrane region" description="Helical" evidence="6">
    <location>
        <begin position="81"/>
        <end position="105"/>
    </location>
</feature>
<dbReference type="GO" id="GO:0007165">
    <property type="term" value="P:signal transduction"/>
    <property type="evidence" value="ECO:0007669"/>
    <property type="project" value="UniProtKB-KW"/>
</dbReference>
<feature type="transmembrane region" description="Helical" evidence="6">
    <location>
        <begin position="284"/>
        <end position="306"/>
    </location>
</feature>
<evidence type="ECO:0000256" key="3">
    <source>
        <dbReference type="ARBA" id="ARBA00022692"/>
    </source>
</evidence>
<evidence type="ECO:0000313" key="7">
    <source>
        <dbReference type="EnsemblMetazoa" id="SCAU016883-PA"/>
    </source>
</evidence>
<comment type="subcellular location">
    <subcellularLocation>
        <location evidence="1 6">Cell membrane</location>
        <topology evidence="1 6">Multi-pass membrane protein</topology>
    </subcellularLocation>
</comment>
<feature type="transmembrane region" description="Helical" evidence="6">
    <location>
        <begin position="171"/>
        <end position="191"/>
    </location>
</feature>
<reference evidence="7" key="1">
    <citation type="submission" date="2020-05" db="UniProtKB">
        <authorList>
            <consortium name="EnsemblMetazoa"/>
        </authorList>
    </citation>
    <scope>IDENTIFICATION</scope>
    <source>
        <strain evidence="7">USDA</strain>
    </source>
</reference>
<dbReference type="VEuPathDB" id="VectorBase:SCAU016883"/>
<keyword evidence="3 6" id="KW-0812">Transmembrane</keyword>
<keyword evidence="6" id="KW-0675">Receptor</keyword>
<evidence type="ECO:0000256" key="5">
    <source>
        <dbReference type="ARBA" id="ARBA00023136"/>
    </source>
</evidence>
<keyword evidence="5 6" id="KW-0472">Membrane</keyword>
<keyword evidence="8" id="KW-1185">Reference proteome</keyword>
<dbReference type="GO" id="GO:0050909">
    <property type="term" value="P:sensory perception of taste"/>
    <property type="evidence" value="ECO:0007669"/>
    <property type="project" value="InterPro"/>
</dbReference>
<evidence type="ECO:0000313" key="8">
    <source>
        <dbReference type="Proteomes" id="UP000095300"/>
    </source>
</evidence>
<evidence type="ECO:0000256" key="6">
    <source>
        <dbReference type="RuleBase" id="RU363108"/>
    </source>
</evidence>
<comment type="caution">
    <text evidence="6">Lacks conserved residue(s) required for the propagation of feature annotation.</text>
</comment>
<proteinExistence type="inferred from homology"/>
<organism evidence="7 8">
    <name type="scientific">Stomoxys calcitrans</name>
    <name type="common">Stable fly</name>
    <name type="synonym">Conops calcitrans</name>
    <dbReference type="NCBI Taxonomy" id="35570"/>
    <lineage>
        <taxon>Eukaryota</taxon>
        <taxon>Metazoa</taxon>
        <taxon>Ecdysozoa</taxon>
        <taxon>Arthropoda</taxon>
        <taxon>Hexapoda</taxon>
        <taxon>Insecta</taxon>
        <taxon>Pterygota</taxon>
        <taxon>Neoptera</taxon>
        <taxon>Endopterygota</taxon>
        <taxon>Diptera</taxon>
        <taxon>Brachycera</taxon>
        <taxon>Muscomorpha</taxon>
        <taxon>Muscoidea</taxon>
        <taxon>Muscidae</taxon>
        <taxon>Stomoxys</taxon>
    </lineage>
</organism>
<name>A0A2Y9D4R6_STOCA</name>
<comment type="function">
    <text evidence="6">Gustatory receptor which mediates acceptance or avoidance behavior, depending on its substrates.</text>
</comment>
<dbReference type="InterPro" id="IPR013604">
    <property type="entry name" value="7TM_chemorcpt"/>
</dbReference>
<feature type="transmembrane region" description="Helical" evidence="6">
    <location>
        <begin position="259"/>
        <end position="278"/>
    </location>
</feature>
<evidence type="ECO:0000256" key="4">
    <source>
        <dbReference type="ARBA" id="ARBA00022989"/>
    </source>
</evidence>
<keyword evidence="2 6" id="KW-1003">Cell membrane</keyword>
<dbReference type="Proteomes" id="UP000095300">
    <property type="component" value="Unassembled WGS sequence"/>
</dbReference>
<feature type="transmembrane region" description="Helical" evidence="6">
    <location>
        <begin position="46"/>
        <end position="69"/>
    </location>
</feature>
<feature type="transmembrane region" description="Helical" evidence="6">
    <location>
        <begin position="368"/>
        <end position="388"/>
    </location>
</feature>
<dbReference type="EnsemblMetazoa" id="SCAU016883-RA">
    <property type="protein sequence ID" value="SCAU016883-PA"/>
    <property type="gene ID" value="SCAU016883"/>
</dbReference>
<evidence type="ECO:0000256" key="2">
    <source>
        <dbReference type="ARBA" id="ARBA00022475"/>
    </source>
</evidence>
<keyword evidence="4 6" id="KW-1133">Transmembrane helix</keyword>
<evidence type="ECO:0000256" key="1">
    <source>
        <dbReference type="ARBA" id="ARBA00004651"/>
    </source>
</evidence>
<dbReference type="AlphaFoldDB" id="A0A2Y9D4R6"/>
<feature type="transmembrane region" description="Helical" evidence="6">
    <location>
        <begin position="139"/>
        <end position="159"/>
    </location>
</feature>
<feature type="transmembrane region" description="Helical" evidence="6">
    <location>
        <begin position="14"/>
        <end position="34"/>
    </location>
</feature>
<accession>A0A2Y9D4R6</accession>